<dbReference type="AlphaFoldDB" id="A0A0C2WTC0"/>
<dbReference type="EMBL" id="KN824288">
    <property type="protein sequence ID" value="KIM29393.1"/>
    <property type="molecule type" value="Genomic_DNA"/>
</dbReference>
<evidence type="ECO:0000313" key="3">
    <source>
        <dbReference type="Proteomes" id="UP000054097"/>
    </source>
</evidence>
<sequence>MTTITNFRQPGADYKIVSSGTSHRSVSIVSGYKISAPIPIVPSSSKENVGHSAAAPHEPQHLDDILKRSSRYPVIPGLPLKPKLRRHGHVKKHSHETTPEDEEFEMIAESPTQATPDRDSFLSLTPTQAKPRESPLTPAWAKPSKPVRYPSIFEDYYEDAGPALDSPIHTIEEIVAEKEHDTWGRYWDDKMDGHAPPEAQKPVLQRAATLEVADLLKSRRRHAQDFRQDSLASLREDDEL</sequence>
<dbReference type="OrthoDB" id="10625772at2759"/>
<feature type="region of interest" description="Disordered" evidence="1">
    <location>
        <begin position="85"/>
        <end position="104"/>
    </location>
</feature>
<reference evidence="2 3" key="1">
    <citation type="submission" date="2014-04" db="EMBL/GenBank/DDBJ databases">
        <authorList>
            <consortium name="DOE Joint Genome Institute"/>
            <person name="Kuo A."/>
            <person name="Zuccaro A."/>
            <person name="Kohler A."/>
            <person name="Nagy L.G."/>
            <person name="Floudas D."/>
            <person name="Copeland A."/>
            <person name="Barry K.W."/>
            <person name="Cichocki N."/>
            <person name="Veneault-Fourrey C."/>
            <person name="LaButti K."/>
            <person name="Lindquist E.A."/>
            <person name="Lipzen A."/>
            <person name="Lundell T."/>
            <person name="Morin E."/>
            <person name="Murat C."/>
            <person name="Sun H."/>
            <person name="Tunlid A."/>
            <person name="Henrissat B."/>
            <person name="Grigoriev I.V."/>
            <person name="Hibbett D.S."/>
            <person name="Martin F."/>
            <person name="Nordberg H.P."/>
            <person name="Cantor M.N."/>
            <person name="Hua S.X."/>
        </authorList>
    </citation>
    <scope>NUCLEOTIDE SEQUENCE [LARGE SCALE GENOMIC DNA]</scope>
    <source>
        <strain evidence="2 3">MAFF 305830</strain>
    </source>
</reference>
<organism evidence="2 3">
    <name type="scientific">Serendipita vermifera MAFF 305830</name>
    <dbReference type="NCBI Taxonomy" id="933852"/>
    <lineage>
        <taxon>Eukaryota</taxon>
        <taxon>Fungi</taxon>
        <taxon>Dikarya</taxon>
        <taxon>Basidiomycota</taxon>
        <taxon>Agaricomycotina</taxon>
        <taxon>Agaricomycetes</taxon>
        <taxon>Sebacinales</taxon>
        <taxon>Serendipitaceae</taxon>
        <taxon>Serendipita</taxon>
    </lineage>
</organism>
<proteinExistence type="predicted"/>
<feature type="compositionally biased region" description="Basic residues" evidence="1">
    <location>
        <begin position="85"/>
        <end position="94"/>
    </location>
</feature>
<name>A0A0C2WTC0_SERVB</name>
<reference evidence="3" key="2">
    <citation type="submission" date="2015-01" db="EMBL/GenBank/DDBJ databases">
        <title>Evolutionary Origins and Diversification of the Mycorrhizal Mutualists.</title>
        <authorList>
            <consortium name="DOE Joint Genome Institute"/>
            <consortium name="Mycorrhizal Genomics Consortium"/>
            <person name="Kohler A."/>
            <person name="Kuo A."/>
            <person name="Nagy L.G."/>
            <person name="Floudas D."/>
            <person name="Copeland A."/>
            <person name="Barry K.W."/>
            <person name="Cichocki N."/>
            <person name="Veneault-Fourrey C."/>
            <person name="LaButti K."/>
            <person name="Lindquist E.A."/>
            <person name="Lipzen A."/>
            <person name="Lundell T."/>
            <person name="Morin E."/>
            <person name="Murat C."/>
            <person name="Riley R."/>
            <person name="Ohm R."/>
            <person name="Sun H."/>
            <person name="Tunlid A."/>
            <person name="Henrissat B."/>
            <person name="Grigoriev I.V."/>
            <person name="Hibbett D.S."/>
            <person name="Martin F."/>
        </authorList>
    </citation>
    <scope>NUCLEOTIDE SEQUENCE [LARGE SCALE GENOMIC DNA]</scope>
    <source>
        <strain evidence="3">MAFF 305830</strain>
    </source>
</reference>
<evidence type="ECO:0000256" key="1">
    <source>
        <dbReference type="SAM" id="MobiDB-lite"/>
    </source>
</evidence>
<keyword evidence="3" id="KW-1185">Reference proteome</keyword>
<gene>
    <name evidence="2" type="ORF">M408DRAFT_328672</name>
</gene>
<evidence type="ECO:0000313" key="2">
    <source>
        <dbReference type="EMBL" id="KIM29393.1"/>
    </source>
</evidence>
<feature type="region of interest" description="Disordered" evidence="1">
    <location>
        <begin position="221"/>
        <end position="240"/>
    </location>
</feature>
<dbReference type="Proteomes" id="UP000054097">
    <property type="component" value="Unassembled WGS sequence"/>
</dbReference>
<dbReference type="HOGENOM" id="CLU_1156982_0_0_1"/>
<accession>A0A0C2WTC0</accession>
<protein>
    <submittedName>
        <fullName evidence="2">Uncharacterized protein</fullName>
    </submittedName>
</protein>